<evidence type="ECO:0000256" key="1">
    <source>
        <dbReference type="ARBA" id="ARBA00004141"/>
    </source>
</evidence>
<evidence type="ECO:0000313" key="7">
    <source>
        <dbReference type="EMBL" id="MCR8635737.1"/>
    </source>
</evidence>
<comment type="subcellular location">
    <subcellularLocation>
        <location evidence="1">Membrane</location>
        <topology evidence="1">Multi-pass membrane protein</topology>
    </subcellularLocation>
</comment>
<evidence type="ECO:0000256" key="5">
    <source>
        <dbReference type="ARBA" id="ARBA00023600"/>
    </source>
</evidence>
<protein>
    <submittedName>
        <fullName evidence="7">Phage holin family protein</fullName>
    </submittedName>
</protein>
<feature type="transmembrane region" description="Helical" evidence="6">
    <location>
        <begin position="48"/>
        <end position="68"/>
    </location>
</feature>
<evidence type="ECO:0000256" key="6">
    <source>
        <dbReference type="SAM" id="Phobius"/>
    </source>
</evidence>
<evidence type="ECO:0000256" key="2">
    <source>
        <dbReference type="ARBA" id="ARBA00022692"/>
    </source>
</evidence>
<organism evidence="7 8">
    <name type="scientific">Paenibacillus radicis</name>
    <name type="common">ex Xue et al. 2023</name>
    <dbReference type="NCBI Taxonomy" id="2972489"/>
    <lineage>
        <taxon>Bacteria</taxon>
        <taxon>Bacillati</taxon>
        <taxon>Bacillota</taxon>
        <taxon>Bacilli</taxon>
        <taxon>Bacillales</taxon>
        <taxon>Paenibacillaceae</taxon>
        <taxon>Paenibacillus</taxon>
    </lineage>
</organism>
<comment type="caution">
    <text evidence="7">The sequence shown here is derived from an EMBL/GenBank/DDBJ whole genome shotgun (WGS) entry which is preliminary data.</text>
</comment>
<gene>
    <name evidence="7" type="ORF">NV381_31480</name>
</gene>
<keyword evidence="4 6" id="KW-0472">Membrane</keyword>
<dbReference type="NCBIfam" id="TIGR01593">
    <property type="entry name" value="holin_tox_secr"/>
    <property type="match status" value="1"/>
</dbReference>
<proteinExistence type="inferred from homology"/>
<keyword evidence="8" id="KW-1185">Reference proteome</keyword>
<dbReference type="Proteomes" id="UP001300012">
    <property type="component" value="Unassembled WGS sequence"/>
</dbReference>
<feature type="transmembrane region" description="Helical" evidence="6">
    <location>
        <begin position="22"/>
        <end position="41"/>
    </location>
</feature>
<dbReference type="EMBL" id="JANQBD010000031">
    <property type="protein sequence ID" value="MCR8635737.1"/>
    <property type="molecule type" value="Genomic_DNA"/>
</dbReference>
<keyword evidence="3 6" id="KW-1133">Transmembrane helix</keyword>
<dbReference type="InterPro" id="IPR006480">
    <property type="entry name" value="Phage_holin_4_1"/>
</dbReference>
<dbReference type="RefSeq" id="WP_258217282.1">
    <property type="nucleotide sequence ID" value="NZ_JANQBD010000031.1"/>
</dbReference>
<evidence type="ECO:0000313" key="8">
    <source>
        <dbReference type="Proteomes" id="UP001300012"/>
    </source>
</evidence>
<keyword evidence="2 6" id="KW-0812">Transmembrane</keyword>
<accession>A0ABT1YRC9</accession>
<feature type="transmembrane region" description="Helical" evidence="6">
    <location>
        <begin position="74"/>
        <end position="95"/>
    </location>
</feature>
<reference evidence="7 8" key="1">
    <citation type="submission" date="2022-08" db="EMBL/GenBank/DDBJ databases">
        <title>Paenibacillus endoradicis sp. nov., Paenibacillus radicibacter sp. nov and Paenibacillus pararadicis sp. nov., three cold-adapted plant growth-promoting bacteria isolated from root of Larix gmelinii in Great Khingan.</title>
        <authorList>
            <person name="Xue H."/>
        </authorList>
    </citation>
    <scope>NUCLEOTIDE SEQUENCE [LARGE SCALE GENOMIC DNA]</scope>
    <source>
        <strain evidence="7 8">N5-1-1-5</strain>
    </source>
</reference>
<sequence>MTTKEIGTLLATSAIGQSKGEAVIGSAAAFIGFIATDYLGGWDTALKVMVYLMIADYISGLLGAIRTRTVNSEVMFWGGIRKAVVLGVIALAVLLDQFMGAEAPIFRTLALYFYAGREGLSVVENLGPLGVPLPPALTNFLKQLQQKGESK</sequence>
<evidence type="ECO:0000256" key="4">
    <source>
        <dbReference type="ARBA" id="ARBA00023136"/>
    </source>
</evidence>
<comment type="similarity">
    <text evidence="5">Belongs to the bacteriophage holin family. Cp-1 holin subfamily.</text>
</comment>
<name>A0ABT1YRC9_9BACL</name>
<dbReference type="Pfam" id="PF05105">
    <property type="entry name" value="Phage_holin_4_1"/>
    <property type="match status" value="1"/>
</dbReference>
<evidence type="ECO:0000256" key="3">
    <source>
        <dbReference type="ARBA" id="ARBA00022989"/>
    </source>
</evidence>